<evidence type="ECO:0000313" key="3">
    <source>
        <dbReference type="Proteomes" id="UP000198757"/>
    </source>
</evidence>
<keyword evidence="3" id="KW-1185">Reference proteome</keyword>
<evidence type="ECO:0000259" key="1">
    <source>
        <dbReference type="Pfam" id="PF14452"/>
    </source>
</evidence>
<gene>
    <name evidence="2" type="ORF">SAMN04487894_11374</name>
</gene>
<dbReference type="EMBL" id="FMZO01000013">
    <property type="protein sequence ID" value="SDD77482.1"/>
    <property type="molecule type" value="Genomic_DNA"/>
</dbReference>
<accession>A0A1G6XHE8</accession>
<organism evidence="2 3">
    <name type="scientific">Niabella drilacis (strain DSM 25811 / CCM 8410 / CCUG 62505 / LMG 26954 / E90)</name>
    <dbReference type="NCBI Taxonomy" id="1285928"/>
    <lineage>
        <taxon>Bacteria</taxon>
        <taxon>Pseudomonadati</taxon>
        <taxon>Bacteroidota</taxon>
        <taxon>Chitinophagia</taxon>
        <taxon>Chitinophagales</taxon>
        <taxon>Chitinophagaceae</taxon>
        <taxon>Niabella</taxon>
    </lineage>
</organism>
<name>A0A1G6XHE8_NIADE</name>
<dbReference type="RefSeq" id="WP_090391912.1">
    <property type="nucleotide sequence ID" value="NZ_FMZO01000013.1"/>
</dbReference>
<dbReference type="Pfam" id="PF14452">
    <property type="entry name" value="Multi_ubiq"/>
    <property type="match status" value="3"/>
</dbReference>
<feature type="domain" description="Multi-ubiquitin" evidence="1">
    <location>
        <begin position="88"/>
        <end position="151"/>
    </location>
</feature>
<evidence type="ECO:0000313" key="2">
    <source>
        <dbReference type="EMBL" id="SDD77482.1"/>
    </source>
</evidence>
<dbReference type="InterPro" id="IPR027802">
    <property type="entry name" value="Multi-ubiquitin_dom"/>
</dbReference>
<feature type="domain" description="Multi-ubiquitin" evidence="1">
    <location>
        <begin position="158"/>
        <end position="231"/>
    </location>
</feature>
<sequence length="233" mass="26963">MKKETFENEKGHNVGLPPLQLVIEAKGYSWSKQYITGVELKQLAGIPLDTDLYLSVQKPYSDELIENEKQVNLARPEIEHFFVKKKLQFFINHQPFTWYKQYIKGSEIRELGNIPPEHEIFLDIKEGWQDDPITDDEVVDLARPGKERFYSKEKQTEVTIIINGTPHKWDKKQISFVEIIVLAYNGYVDKPTMVYTVAYEDGPKENPEGSMIKGQNVVVKNKMIFHATATDKS</sequence>
<dbReference type="STRING" id="1285928.SAMN04487894_11374"/>
<feature type="domain" description="Multi-ubiquitin" evidence="1">
    <location>
        <begin position="21"/>
        <end position="85"/>
    </location>
</feature>
<dbReference type="OrthoDB" id="7445930at2"/>
<reference evidence="3" key="1">
    <citation type="submission" date="2016-10" db="EMBL/GenBank/DDBJ databases">
        <authorList>
            <person name="Varghese N."/>
            <person name="Submissions S."/>
        </authorList>
    </citation>
    <scope>NUCLEOTIDE SEQUENCE [LARGE SCALE GENOMIC DNA]</scope>
    <source>
        <strain evidence="3">DSM 25811 / CCM 8410 / LMG 26954 / E90</strain>
    </source>
</reference>
<proteinExistence type="predicted"/>
<protein>
    <submittedName>
        <fullName evidence="2">Multiubiquitin</fullName>
    </submittedName>
</protein>
<dbReference type="Proteomes" id="UP000198757">
    <property type="component" value="Unassembled WGS sequence"/>
</dbReference>
<dbReference type="AlphaFoldDB" id="A0A1G6XHE8"/>